<accession>A0A4C1UV08</accession>
<organism evidence="2 3">
    <name type="scientific">Eumeta variegata</name>
    <name type="common">Bagworm moth</name>
    <name type="synonym">Eumeta japonica</name>
    <dbReference type="NCBI Taxonomy" id="151549"/>
    <lineage>
        <taxon>Eukaryota</taxon>
        <taxon>Metazoa</taxon>
        <taxon>Ecdysozoa</taxon>
        <taxon>Arthropoda</taxon>
        <taxon>Hexapoda</taxon>
        <taxon>Insecta</taxon>
        <taxon>Pterygota</taxon>
        <taxon>Neoptera</taxon>
        <taxon>Endopterygota</taxon>
        <taxon>Lepidoptera</taxon>
        <taxon>Glossata</taxon>
        <taxon>Ditrysia</taxon>
        <taxon>Tineoidea</taxon>
        <taxon>Psychidae</taxon>
        <taxon>Oiketicinae</taxon>
        <taxon>Eumeta</taxon>
    </lineage>
</organism>
<evidence type="ECO:0000313" key="2">
    <source>
        <dbReference type="EMBL" id="GBP30278.1"/>
    </source>
</evidence>
<name>A0A4C1UV08_EUMVA</name>
<comment type="caution">
    <text evidence="2">The sequence shown here is derived from an EMBL/GenBank/DDBJ whole genome shotgun (WGS) entry which is preliminary data.</text>
</comment>
<dbReference type="AlphaFoldDB" id="A0A4C1UV08"/>
<reference evidence="2 3" key="1">
    <citation type="journal article" date="2019" name="Commun. Biol.">
        <title>The bagworm genome reveals a unique fibroin gene that provides high tensile strength.</title>
        <authorList>
            <person name="Kono N."/>
            <person name="Nakamura H."/>
            <person name="Ohtoshi R."/>
            <person name="Tomita M."/>
            <person name="Numata K."/>
            <person name="Arakawa K."/>
        </authorList>
    </citation>
    <scope>NUCLEOTIDE SEQUENCE [LARGE SCALE GENOMIC DNA]</scope>
</reference>
<feature type="compositionally biased region" description="Basic residues" evidence="1">
    <location>
        <begin position="124"/>
        <end position="145"/>
    </location>
</feature>
<protein>
    <submittedName>
        <fullName evidence="2">Uncharacterized protein</fullName>
    </submittedName>
</protein>
<sequence>MVTERYSLRILSTLDLLILNLVKLKHLSPRFRAYVQPLVSDVVTEILTTVPARRFKRKTRPSRAPDKPRFLREEIRTTRALLRTKIVNGQADAPPETKLRKPFERKASRNSKGKVVRAGGLGNRTKRLKSATARGRARLARRTTR</sequence>
<gene>
    <name evidence="2" type="ORF">EVAR_27890_1</name>
</gene>
<feature type="compositionally biased region" description="Basic and acidic residues" evidence="1">
    <location>
        <begin position="95"/>
        <end position="107"/>
    </location>
</feature>
<proteinExistence type="predicted"/>
<dbReference type="Proteomes" id="UP000299102">
    <property type="component" value="Unassembled WGS sequence"/>
</dbReference>
<evidence type="ECO:0000256" key="1">
    <source>
        <dbReference type="SAM" id="MobiDB-lite"/>
    </source>
</evidence>
<keyword evidence="3" id="KW-1185">Reference proteome</keyword>
<dbReference type="EMBL" id="BGZK01000231">
    <property type="protein sequence ID" value="GBP30278.1"/>
    <property type="molecule type" value="Genomic_DNA"/>
</dbReference>
<evidence type="ECO:0000313" key="3">
    <source>
        <dbReference type="Proteomes" id="UP000299102"/>
    </source>
</evidence>
<feature type="region of interest" description="Disordered" evidence="1">
    <location>
        <begin position="86"/>
        <end position="145"/>
    </location>
</feature>